<feature type="domain" description="DUF6535" evidence="2">
    <location>
        <begin position="26"/>
        <end position="199"/>
    </location>
</feature>
<feature type="transmembrane region" description="Helical" evidence="1">
    <location>
        <begin position="169"/>
        <end position="195"/>
    </location>
</feature>
<feature type="transmembrane region" description="Helical" evidence="1">
    <location>
        <begin position="207"/>
        <end position="237"/>
    </location>
</feature>
<evidence type="ECO:0000256" key="1">
    <source>
        <dbReference type="SAM" id="Phobius"/>
    </source>
</evidence>
<protein>
    <recommendedName>
        <fullName evidence="2">DUF6535 domain-containing protein</fullName>
    </recommendedName>
</protein>
<dbReference type="AlphaFoldDB" id="A0A0W0F520"/>
<dbReference type="Pfam" id="PF20153">
    <property type="entry name" value="DUF6535"/>
    <property type="match status" value="1"/>
</dbReference>
<evidence type="ECO:0000259" key="2">
    <source>
        <dbReference type="Pfam" id="PF20153"/>
    </source>
</evidence>
<reference evidence="3 4" key="1">
    <citation type="submission" date="2015-12" db="EMBL/GenBank/DDBJ databases">
        <title>Draft genome sequence of Moniliophthora roreri, the causal agent of frosty pod rot of cacao.</title>
        <authorList>
            <person name="Aime M.C."/>
            <person name="Diaz-Valderrama J.R."/>
            <person name="Kijpornyongpan T."/>
            <person name="Phillips-Mora W."/>
        </authorList>
    </citation>
    <scope>NUCLEOTIDE SEQUENCE [LARGE SCALE GENOMIC DNA]</scope>
    <source>
        <strain evidence="3 4">MCA 2952</strain>
    </source>
</reference>
<evidence type="ECO:0000313" key="3">
    <source>
        <dbReference type="EMBL" id="KTB31424.1"/>
    </source>
</evidence>
<feature type="transmembrane region" description="Helical" evidence="1">
    <location>
        <begin position="50"/>
        <end position="67"/>
    </location>
</feature>
<sequence>MDEKFSQAIEDPVDGINRTGNVAEAWEKLMKAVNDCDDEMVKNWKEDIDTLLVFAGLFSAVVSAFTVESYRWLGEDPGDATVVLLTQISNQLSNSSTPLDDVSSSTFKADDLSIRVNTFWFLSLILSLSSGLFALLSKQWLREHRRIVPTSSSAEALGLRYMRNKSLEIWGVPSLLALLPILLEVALLLFFAGIIDLLRSLHHIPFIAVATAAGVSAGMYLITMILPALTVLFGAFIDARVKRLSVSQPTHITVPYLRFICPYKSPQAWVLYSVMDKLVPLVSKLLAKCIKVFGYVQVPRWHDIDLQVVRRFDRNPTPFWTVSPGLIKVYELAGLDWATRTFQDSPAIILPLQSILGTIQPTIAMSAIVRLWPISMWMDISSADVENALNGWSSASFGHGSSCYIYRSRQPKFKTLLDSNLGIQLLYYQAYWREQVYNIDLAGTSGLFTSLSRFQQAFPEKVTGLRFYFPFHLAEMLWTDDSDVIRRRGLELVEVYMESWKAYPGPEEPNDERLAFISVLAKHINRSRETPSEILKKPTGQKLLHYINAQIILHVLYKPANRRDHENRRGLMVEWEQAKQRAKEVGNLPDDYFSPIDPSDIGAIVQSTAVYGSNLNWRDIHYRDLEAGTTTSLRLLEASEDNRLLATPPGQDDIEYQSVVKTTQIDNHNSPPMYTTHSDTHLNCPTCQGCHCPTCQGLGSR</sequence>
<gene>
    <name evidence="3" type="ORF">WG66_16013</name>
</gene>
<evidence type="ECO:0000313" key="4">
    <source>
        <dbReference type="Proteomes" id="UP000054988"/>
    </source>
</evidence>
<name>A0A0W0F520_MONRR</name>
<keyword evidence="1" id="KW-1133">Transmembrane helix</keyword>
<keyword evidence="1" id="KW-0812">Transmembrane</keyword>
<dbReference type="Proteomes" id="UP000054988">
    <property type="component" value="Unassembled WGS sequence"/>
</dbReference>
<keyword evidence="1" id="KW-0472">Membrane</keyword>
<proteinExistence type="predicted"/>
<feature type="transmembrane region" description="Helical" evidence="1">
    <location>
        <begin position="118"/>
        <end position="136"/>
    </location>
</feature>
<organism evidence="3 4">
    <name type="scientific">Moniliophthora roreri</name>
    <name type="common">Frosty pod rot fungus</name>
    <name type="synonym">Monilia roreri</name>
    <dbReference type="NCBI Taxonomy" id="221103"/>
    <lineage>
        <taxon>Eukaryota</taxon>
        <taxon>Fungi</taxon>
        <taxon>Dikarya</taxon>
        <taxon>Basidiomycota</taxon>
        <taxon>Agaricomycotina</taxon>
        <taxon>Agaricomycetes</taxon>
        <taxon>Agaricomycetidae</taxon>
        <taxon>Agaricales</taxon>
        <taxon>Marasmiineae</taxon>
        <taxon>Marasmiaceae</taxon>
        <taxon>Moniliophthora</taxon>
    </lineage>
</organism>
<accession>A0A0W0F520</accession>
<comment type="caution">
    <text evidence="3">The sequence shown here is derived from an EMBL/GenBank/DDBJ whole genome shotgun (WGS) entry which is preliminary data.</text>
</comment>
<dbReference type="eggNOG" id="ENOG502SN69">
    <property type="taxonomic scope" value="Eukaryota"/>
</dbReference>
<dbReference type="EMBL" id="LATX01002325">
    <property type="protein sequence ID" value="KTB31424.1"/>
    <property type="molecule type" value="Genomic_DNA"/>
</dbReference>
<dbReference type="InterPro" id="IPR045338">
    <property type="entry name" value="DUF6535"/>
</dbReference>